<comment type="caution">
    <text evidence="2">The sequence shown here is derived from an EMBL/GenBank/DDBJ whole genome shotgun (WGS) entry which is preliminary data.</text>
</comment>
<keyword evidence="3" id="KW-1185">Reference proteome</keyword>
<evidence type="ECO:0000313" key="2">
    <source>
        <dbReference type="EMBL" id="GEC94330.1"/>
    </source>
</evidence>
<evidence type="ECO:0000313" key="3">
    <source>
        <dbReference type="Proteomes" id="UP000318422"/>
    </source>
</evidence>
<dbReference type="InterPro" id="IPR052573">
    <property type="entry name" value="DnaJ_C_subfamily_28"/>
</dbReference>
<dbReference type="EMBL" id="BJNV01000006">
    <property type="protein sequence ID" value="GEC94330.1"/>
    <property type="molecule type" value="Genomic_DNA"/>
</dbReference>
<dbReference type="Proteomes" id="UP000318422">
    <property type="component" value="Unassembled WGS sequence"/>
</dbReference>
<proteinExistence type="predicted"/>
<dbReference type="PANTHER" id="PTHR39158:SF1">
    <property type="entry name" value="DNAJ HOMOLOG SUBFAMILY C MEMBER 28"/>
    <property type="match status" value="1"/>
</dbReference>
<feature type="domain" description="DnaJ homologue subfamily C member 28 conserved" evidence="1">
    <location>
        <begin position="7"/>
        <end position="74"/>
    </location>
</feature>
<dbReference type="PANTHER" id="PTHR39158">
    <property type="entry name" value="OS08G0560600 PROTEIN"/>
    <property type="match status" value="1"/>
</dbReference>
<dbReference type="Pfam" id="PF09350">
    <property type="entry name" value="DJC28_CD"/>
    <property type="match status" value="1"/>
</dbReference>
<sequence length="130" mass="13894">MSIFDQLAEERIRAALEKGELSRLPGEGRPLEFDDDALVPAELRMSNRILRNAGYVPPAILELRELRALCEALAAGSEGVDSAATARRLTSLLLRVEAAGLSHVSSAILARLNAPRLKTLTPSPAVTPGV</sequence>
<accession>A0A4Y4CUQ6</accession>
<reference evidence="2 3" key="1">
    <citation type="submission" date="2019-06" db="EMBL/GenBank/DDBJ databases">
        <title>Whole genome shotgun sequence of Zoogloea ramigera NBRC 15342.</title>
        <authorList>
            <person name="Hosoyama A."/>
            <person name="Uohara A."/>
            <person name="Ohji S."/>
            <person name="Ichikawa N."/>
        </authorList>
    </citation>
    <scope>NUCLEOTIDE SEQUENCE [LARGE SCALE GENOMIC DNA]</scope>
    <source>
        <strain evidence="2 3">NBRC 15342</strain>
    </source>
</reference>
<dbReference type="RefSeq" id="WP_170182871.1">
    <property type="nucleotide sequence ID" value="NZ_BJNV01000006.1"/>
</dbReference>
<dbReference type="InterPro" id="IPR018961">
    <property type="entry name" value="DnaJ_homolog_subfam-C_membr-28"/>
</dbReference>
<dbReference type="AlphaFoldDB" id="A0A4Y4CUQ6"/>
<name>A0A4Y4CUQ6_ZOORA</name>
<organism evidence="2 3">
    <name type="scientific">Zoogloea ramigera</name>
    <dbReference type="NCBI Taxonomy" id="350"/>
    <lineage>
        <taxon>Bacteria</taxon>
        <taxon>Pseudomonadati</taxon>
        <taxon>Pseudomonadota</taxon>
        <taxon>Betaproteobacteria</taxon>
        <taxon>Rhodocyclales</taxon>
        <taxon>Zoogloeaceae</taxon>
        <taxon>Zoogloea</taxon>
    </lineage>
</organism>
<gene>
    <name evidence="2" type="ORF">ZRA01_04030</name>
</gene>
<evidence type="ECO:0000259" key="1">
    <source>
        <dbReference type="Pfam" id="PF09350"/>
    </source>
</evidence>
<protein>
    <recommendedName>
        <fullName evidence="1">DnaJ homologue subfamily C member 28 conserved domain-containing protein</fullName>
    </recommendedName>
</protein>